<organism evidence="1 2">
    <name type="scientific">Lysinibacillus antri</name>
    <dbReference type="NCBI Taxonomy" id="2498145"/>
    <lineage>
        <taxon>Bacteria</taxon>
        <taxon>Bacillati</taxon>
        <taxon>Bacillota</taxon>
        <taxon>Bacilli</taxon>
        <taxon>Bacillales</taxon>
        <taxon>Bacillaceae</taxon>
        <taxon>Lysinibacillus</taxon>
    </lineage>
</organism>
<comment type="caution">
    <text evidence="1">The sequence shown here is derived from an EMBL/GenBank/DDBJ whole genome shotgun (WGS) entry which is preliminary data.</text>
</comment>
<reference evidence="1 2" key="1">
    <citation type="submission" date="2018-12" db="EMBL/GenBank/DDBJ databases">
        <title>Lysinibacillus antri sp. nov., isolated from a cave soil.</title>
        <authorList>
            <person name="Narsing Rao M.P."/>
            <person name="Zhang H."/>
            <person name="Dong Z.-Y."/>
            <person name="Niu X.-K."/>
            <person name="Zhang K."/>
            <person name="Fang B.-Z."/>
            <person name="Kang Y.-Q."/>
            <person name="Xiao M."/>
            <person name="Li W.-J."/>
        </authorList>
    </citation>
    <scope>NUCLEOTIDE SEQUENCE [LARGE SCALE GENOMIC DNA]</scope>
    <source>
        <strain evidence="1 2">SYSU K30002</strain>
    </source>
</reference>
<dbReference type="EMBL" id="RYYR01000001">
    <property type="protein sequence ID" value="RUL56856.1"/>
    <property type="molecule type" value="Genomic_DNA"/>
</dbReference>
<evidence type="ECO:0000313" key="2">
    <source>
        <dbReference type="Proteomes" id="UP000287910"/>
    </source>
</evidence>
<dbReference type="Proteomes" id="UP000287910">
    <property type="component" value="Unassembled WGS sequence"/>
</dbReference>
<proteinExistence type="predicted"/>
<sequence length="224" mass="25781">MNKIFSQFKQETIKVDLAGKSYFRGSLIDSSKEILVLFDGKDFIYIPMIHVENITVAQNEGENIQMPLTLPSFLEADNQKELTLDEMLTQSQGIYTEIYVANRQPIHGLIDTVMSDYFIFHSPIYKTIYISKQHLKWLIPYPEQKKPYDHSTVDLQMGSKNSRVSHFEALIASMVNKLVIFNLGEHTHHIGKLVQIHGKMVELRTARGNTVLLNIQHIKSLHEV</sequence>
<protein>
    <submittedName>
        <fullName evidence="1">DUF2642 domain-containing protein</fullName>
    </submittedName>
</protein>
<evidence type="ECO:0000313" key="1">
    <source>
        <dbReference type="EMBL" id="RUL56856.1"/>
    </source>
</evidence>
<keyword evidence="2" id="KW-1185">Reference proteome</keyword>
<dbReference type="RefSeq" id="WP_126656972.1">
    <property type="nucleotide sequence ID" value="NZ_RYYR01000001.1"/>
</dbReference>
<gene>
    <name evidence="1" type="ORF">EK386_00065</name>
</gene>
<name>A0A3S0RLS1_9BACI</name>
<dbReference type="AlphaFoldDB" id="A0A3S0RLS1"/>
<accession>A0A3S0RLS1</accession>